<dbReference type="Proteomes" id="UP000036681">
    <property type="component" value="Unplaced"/>
</dbReference>
<name>A0A0M3I012_ASCLU</name>
<proteinExistence type="predicted"/>
<reference evidence="2" key="1">
    <citation type="submission" date="2017-02" db="UniProtKB">
        <authorList>
            <consortium name="WormBaseParasite"/>
        </authorList>
    </citation>
    <scope>IDENTIFICATION</scope>
</reference>
<evidence type="ECO:0000313" key="1">
    <source>
        <dbReference type="Proteomes" id="UP000036681"/>
    </source>
</evidence>
<keyword evidence="1" id="KW-1185">Reference proteome</keyword>
<sequence>MRFADEDPEGAAIFSKFKLLLACYRLLRDFLLARMFSMVVHSPSSTKSLCMCDAQTCDGPGEWNDAQIKYVRK</sequence>
<protein>
    <submittedName>
        <fullName evidence="2">Secreted protein</fullName>
    </submittedName>
</protein>
<dbReference type="AlphaFoldDB" id="A0A0M3I012"/>
<dbReference type="WBParaSite" id="ALUE_0000938201-mRNA-1">
    <property type="protein sequence ID" value="ALUE_0000938201-mRNA-1"/>
    <property type="gene ID" value="ALUE_0000938201"/>
</dbReference>
<evidence type="ECO:0000313" key="2">
    <source>
        <dbReference type="WBParaSite" id="ALUE_0000938201-mRNA-1"/>
    </source>
</evidence>
<organism evidence="1 2">
    <name type="scientific">Ascaris lumbricoides</name>
    <name type="common">Giant roundworm</name>
    <dbReference type="NCBI Taxonomy" id="6252"/>
    <lineage>
        <taxon>Eukaryota</taxon>
        <taxon>Metazoa</taxon>
        <taxon>Ecdysozoa</taxon>
        <taxon>Nematoda</taxon>
        <taxon>Chromadorea</taxon>
        <taxon>Rhabditida</taxon>
        <taxon>Spirurina</taxon>
        <taxon>Ascaridomorpha</taxon>
        <taxon>Ascaridoidea</taxon>
        <taxon>Ascarididae</taxon>
        <taxon>Ascaris</taxon>
    </lineage>
</organism>
<accession>A0A0M3I012</accession>